<proteinExistence type="predicted"/>
<dbReference type="EMBL" id="CM042883">
    <property type="protein sequence ID" value="KAI4371720.1"/>
    <property type="molecule type" value="Genomic_DNA"/>
</dbReference>
<organism evidence="1 2">
    <name type="scientific">Melastoma candidum</name>
    <dbReference type="NCBI Taxonomy" id="119954"/>
    <lineage>
        <taxon>Eukaryota</taxon>
        <taxon>Viridiplantae</taxon>
        <taxon>Streptophyta</taxon>
        <taxon>Embryophyta</taxon>
        <taxon>Tracheophyta</taxon>
        <taxon>Spermatophyta</taxon>
        <taxon>Magnoliopsida</taxon>
        <taxon>eudicotyledons</taxon>
        <taxon>Gunneridae</taxon>
        <taxon>Pentapetalae</taxon>
        <taxon>rosids</taxon>
        <taxon>malvids</taxon>
        <taxon>Myrtales</taxon>
        <taxon>Melastomataceae</taxon>
        <taxon>Melastomatoideae</taxon>
        <taxon>Melastomateae</taxon>
        <taxon>Melastoma</taxon>
    </lineage>
</organism>
<comment type="caution">
    <text evidence="1">The sequence shown here is derived from an EMBL/GenBank/DDBJ whole genome shotgun (WGS) entry which is preliminary data.</text>
</comment>
<evidence type="ECO:0000313" key="1">
    <source>
        <dbReference type="EMBL" id="KAI4371720.1"/>
    </source>
</evidence>
<gene>
    <name evidence="1" type="ORF">MLD38_010040</name>
</gene>
<evidence type="ECO:0000313" key="2">
    <source>
        <dbReference type="Proteomes" id="UP001057402"/>
    </source>
</evidence>
<accession>A0ACB9QZ40</accession>
<name>A0ACB9QZ40_9MYRT</name>
<reference evidence="2" key="1">
    <citation type="journal article" date="2023" name="Front. Plant Sci.">
        <title>Chromosomal-level genome assembly of Melastoma candidum provides insights into trichome evolution.</title>
        <authorList>
            <person name="Zhong Y."/>
            <person name="Wu W."/>
            <person name="Sun C."/>
            <person name="Zou P."/>
            <person name="Liu Y."/>
            <person name="Dai S."/>
            <person name="Zhou R."/>
        </authorList>
    </citation>
    <scope>NUCLEOTIDE SEQUENCE [LARGE SCALE GENOMIC DNA]</scope>
</reference>
<protein>
    <submittedName>
        <fullName evidence="1">Uncharacterized protein</fullName>
    </submittedName>
</protein>
<keyword evidence="2" id="KW-1185">Reference proteome</keyword>
<sequence length="167" mass="18064">MHRTASYITTSQPGRPPHAASANPKATVFAVTCVLHSLIAIFCGSLMMFHSRAIYSLGHGSEAAEKLMGSTPKDRLLIGTSDSFGGLLLLAIGLLLMMVSNVEDGEFQGFFAKGCFVMHVLVGAWRVRFAGEVEGLAGDCLRQTVGDFLLAMSWVFVLVCSWIDKYD</sequence>
<dbReference type="Proteomes" id="UP001057402">
    <property type="component" value="Chromosome 4"/>
</dbReference>